<dbReference type="GO" id="GO:0016787">
    <property type="term" value="F:hydrolase activity"/>
    <property type="evidence" value="ECO:0007669"/>
    <property type="project" value="UniProtKB-KW"/>
</dbReference>
<dbReference type="SUPFAM" id="SSF53955">
    <property type="entry name" value="Lysozyme-like"/>
    <property type="match status" value="1"/>
</dbReference>
<dbReference type="InterPro" id="IPR023346">
    <property type="entry name" value="Lysozyme-like_dom_sf"/>
</dbReference>
<dbReference type="Pfam" id="PF12904">
    <property type="entry name" value="Collagen_bind_2"/>
    <property type="match status" value="1"/>
</dbReference>
<evidence type="ECO:0000313" key="7">
    <source>
        <dbReference type="EMBL" id="GEC19105.1"/>
    </source>
</evidence>
<name>A0A4Y3WK23_9PSEU</name>
<dbReference type="Pfam" id="PF13204">
    <property type="entry name" value="Apiosidase"/>
    <property type="match status" value="2"/>
</dbReference>
<evidence type="ECO:0000256" key="3">
    <source>
        <dbReference type="SAM" id="MobiDB-lite"/>
    </source>
</evidence>
<feature type="compositionally biased region" description="Acidic residues" evidence="3">
    <location>
        <begin position="628"/>
        <end position="638"/>
    </location>
</feature>
<evidence type="ECO:0000256" key="2">
    <source>
        <dbReference type="ARBA" id="ARBA00022801"/>
    </source>
</evidence>
<comment type="caution">
    <text evidence="7">The sequence shown here is derived from an EMBL/GenBank/DDBJ whole genome shotgun (WGS) entry which is preliminary data.</text>
</comment>
<keyword evidence="2" id="KW-0378">Hydrolase</keyword>
<dbReference type="InterPro" id="IPR024749">
    <property type="entry name" value="Collagen-bd_put"/>
</dbReference>
<feature type="compositionally biased region" description="Low complexity" evidence="3">
    <location>
        <begin position="322"/>
        <end position="331"/>
    </location>
</feature>
<evidence type="ECO:0000256" key="1">
    <source>
        <dbReference type="ARBA" id="ARBA00010830"/>
    </source>
</evidence>
<dbReference type="CDD" id="cd13925">
    <property type="entry name" value="RPF"/>
    <property type="match status" value="1"/>
</dbReference>
<dbReference type="Proteomes" id="UP000320338">
    <property type="component" value="Unassembled WGS sequence"/>
</dbReference>
<evidence type="ECO:0000259" key="6">
    <source>
        <dbReference type="Pfam" id="PF13204"/>
    </source>
</evidence>
<feature type="compositionally biased region" description="Gly residues" evidence="3">
    <location>
        <begin position="297"/>
        <end position="306"/>
    </location>
</feature>
<feature type="region of interest" description="Disordered" evidence="3">
    <location>
        <begin position="493"/>
        <end position="512"/>
    </location>
</feature>
<accession>A0A4Y3WK23</accession>
<dbReference type="PANTHER" id="PTHR37836">
    <property type="entry name" value="LMO1036 PROTEIN"/>
    <property type="match status" value="1"/>
</dbReference>
<keyword evidence="8" id="KW-1185">Reference proteome</keyword>
<organism evidence="7 8">
    <name type="scientific">Pseudonocardia hydrocarbonoxydans</name>
    <dbReference type="NCBI Taxonomy" id="76726"/>
    <lineage>
        <taxon>Bacteria</taxon>
        <taxon>Bacillati</taxon>
        <taxon>Actinomycetota</taxon>
        <taxon>Actinomycetes</taxon>
        <taxon>Pseudonocardiales</taxon>
        <taxon>Pseudonocardiaceae</taxon>
        <taxon>Pseudonocardia</taxon>
    </lineage>
</organism>
<evidence type="ECO:0000259" key="4">
    <source>
        <dbReference type="Pfam" id="PF06737"/>
    </source>
</evidence>
<feature type="compositionally biased region" description="Low complexity" evidence="3">
    <location>
        <begin position="246"/>
        <end position="281"/>
    </location>
</feature>
<dbReference type="InterPro" id="IPR010618">
    <property type="entry name" value="RPF"/>
</dbReference>
<feature type="region of interest" description="Disordered" evidence="3">
    <location>
        <begin position="455"/>
        <end position="479"/>
    </location>
</feature>
<feature type="domain" description="Apiosidase-like catalytic" evidence="6">
    <location>
        <begin position="54"/>
        <end position="156"/>
    </location>
</feature>
<feature type="compositionally biased region" description="Acidic residues" evidence="3">
    <location>
        <begin position="574"/>
        <end position="596"/>
    </location>
</feature>
<dbReference type="RefSeq" id="WP_141277701.1">
    <property type="nucleotide sequence ID" value="NZ_BAAARZ010000055.1"/>
</dbReference>
<feature type="compositionally biased region" description="Acidic residues" evidence="3">
    <location>
        <begin position="540"/>
        <end position="561"/>
    </location>
</feature>
<feature type="compositionally biased region" description="Acidic residues" evidence="3">
    <location>
        <begin position="645"/>
        <end position="655"/>
    </location>
</feature>
<evidence type="ECO:0000259" key="5">
    <source>
        <dbReference type="Pfam" id="PF12904"/>
    </source>
</evidence>
<sequence length="782" mass="77130">MPRMRTPLPLVAALSSAVVLAAGLLWIDLRPPPVEDCLYGTSGCAGSGTLAVAGRSLTREGEPFFWLADSATELLEDLNRSEVTRYLDVRAGQGFTVVRASLDVASSQYGDAPLADGEPVVTEGADPRDDAAYDFWDHVEFVVAEASARGMVLALTGGPDADFLSDRLAGAGDVVLVPGDPRFSVLDGDRCADRDGAREQAYAAGSPFVDGVGLDEDRPRCDDGTGDAAGVVTDGDDGSGTDGGEDPAAGNDAGGDEAAGADAGGDEAAGADAGGDDATGADAGGDEEAGTDAGAAGADGGTGDTAGPGAADPAEGGDDGADAGAATPSGGQRATARDVRRDAWSAVLAGAAGATYGHNSVWQFLDDGRESVDGARDGWEDSLDAPGAEQVGHVRALVESRPRLEPAPDAVEGGGPAAVAEDGTSVVVYVEGGSVVVDLGALDDATAQPWWFDPRTGEATELDPVTTDEPATFTPPDPEQDWVLVADAAHAGRGAPGAADVDGGSTDSTAEGLDEDDLLQGMTGAGGSDPGSADGAGVDGGEEDTGPGAEGDADVGPDGDGGDGGSGDDRDGGDSGDDDGGSDEDGAGTDSGEDGDGSGGDGGRDDGGGADGSAGDDGGEADGSAGDDGGDDSGDDGGSDGGDGSGDDGGGEGDGDTGTSGRDADTARADDAEETDAVDTPPAADPEPEPEPAAEPAPDGDVWDRLAQCESSGDWAIDTGNGYYGGLQFDEATWGDYGGPEFAPRADQATRDEQIAVATRVRDDRGGYGSWPACARKLGLPR</sequence>
<evidence type="ECO:0000313" key="8">
    <source>
        <dbReference type="Proteomes" id="UP000320338"/>
    </source>
</evidence>
<feature type="region of interest" description="Disordered" evidence="3">
    <location>
        <begin position="517"/>
        <end position="702"/>
    </location>
</feature>
<feature type="compositionally biased region" description="Acidic residues" evidence="3">
    <location>
        <begin position="234"/>
        <end position="245"/>
    </location>
</feature>
<dbReference type="AlphaFoldDB" id="A0A4Y3WK23"/>
<dbReference type="Gene3D" id="1.10.530.10">
    <property type="match status" value="1"/>
</dbReference>
<dbReference type="PANTHER" id="PTHR37836:SF2">
    <property type="entry name" value="DUF4038 DOMAIN-CONTAINING PROTEIN"/>
    <property type="match status" value="1"/>
</dbReference>
<gene>
    <name evidence="7" type="ORF">PHY01_13880</name>
</gene>
<dbReference type="InterPro" id="IPR025277">
    <property type="entry name" value="Apiosidase-like_cat_dom"/>
</dbReference>
<dbReference type="OrthoDB" id="3560520at2"/>
<comment type="similarity">
    <text evidence="1">Belongs to the transglycosylase family. Rpf subfamily.</text>
</comment>
<evidence type="ECO:0008006" key="9">
    <source>
        <dbReference type="Google" id="ProtNLM"/>
    </source>
</evidence>
<proteinExistence type="inferred from homology"/>
<dbReference type="Gene3D" id="3.20.20.80">
    <property type="entry name" value="Glycosidases"/>
    <property type="match status" value="1"/>
</dbReference>
<feature type="domain" description="Putative collagen-binding" evidence="5">
    <location>
        <begin position="425"/>
        <end position="487"/>
    </location>
</feature>
<protein>
    <recommendedName>
        <fullName evidence="9">Resuscitation-promoting factor core lysozyme-like domain-containing protein</fullName>
    </recommendedName>
</protein>
<feature type="domain" description="Resuscitation-promoting factor core lysozyme-like" evidence="4">
    <location>
        <begin position="699"/>
        <end position="774"/>
    </location>
</feature>
<feature type="domain" description="Apiosidase-like catalytic" evidence="6">
    <location>
        <begin position="332"/>
        <end position="403"/>
    </location>
</feature>
<dbReference type="Pfam" id="PF06737">
    <property type="entry name" value="Transglycosylas"/>
    <property type="match status" value="1"/>
</dbReference>
<reference evidence="7 8" key="1">
    <citation type="submission" date="2019-06" db="EMBL/GenBank/DDBJ databases">
        <title>Whole genome shotgun sequence of Pseudonocardia hydrocarbonoxydans NBRC 14498.</title>
        <authorList>
            <person name="Hosoyama A."/>
            <person name="Uohara A."/>
            <person name="Ohji S."/>
            <person name="Ichikawa N."/>
        </authorList>
    </citation>
    <scope>NUCLEOTIDE SEQUENCE [LARGE SCALE GENOMIC DNA]</scope>
    <source>
        <strain evidence="7 8">NBRC 14498</strain>
    </source>
</reference>
<dbReference type="EMBL" id="BJNG01000014">
    <property type="protein sequence ID" value="GEC19105.1"/>
    <property type="molecule type" value="Genomic_DNA"/>
</dbReference>
<feature type="region of interest" description="Disordered" evidence="3">
    <location>
        <begin position="207"/>
        <end position="338"/>
    </location>
</feature>